<keyword evidence="5" id="KW-1185">Reference proteome</keyword>
<dbReference type="PANTHER" id="PTHR33495:SF2">
    <property type="entry name" value="ANTI-SIGMA FACTOR ANTAGONIST TM_1081-RELATED"/>
    <property type="match status" value="1"/>
</dbReference>
<dbReference type="AlphaFoldDB" id="A0A9E7DJJ1"/>
<evidence type="ECO:0000256" key="2">
    <source>
        <dbReference type="RuleBase" id="RU003749"/>
    </source>
</evidence>
<dbReference type="CDD" id="cd07043">
    <property type="entry name" value="STAS_anti-anti-sigma_factors"/>
    <property type="match status" value="1"/>
</dbReference>
<dbReference type="KEGG" id="fms:M1R53_00035"/>
<dbReference type="SUPFAM" id="SSF52091">
    <property type="entry name" value="SpoIIaa-like"/>
    <property type="match status" value="1"/>
</dbReference>
<reference evidence="4" key="1">
    <citation type="submission" date="2022-04" db="EMBL/GenBank/DDBJ databases">
        <title>Complete genome sequences of Ezakiella coagulans and Fenollaria massiliensis.</title>
        <authorList>
            <person name="France M.T."/>
            <person name="Clifford J."/>
            <person name="Narina S."/>
            <person name="Rutt L."/>
            <person name="Ravel J."/>
        </authorList>
    </citation>
    <scope>NUCLEOTIDE SEQUENCE</scope>
    <source>
        <strain evidence="4">C0061C2</strain>
    </source>
</reference>
<accession>A0A9E7DJJ1</accession>
<dbReference type="InterPro" id="IPR036513">
    <property type="entry name" value="STAS_dom_sf"/>
</dbReference>
<dbReference type="GO" id="GO:0043856">
    <property type="term" value="F:anti-sigma factor antagonist activity"/>
    <property type="evidence" value="ECO:0007669"/>
    <property type="project" value="InterPro"/>
</dbReference>
<organism evidence="4 5">
    <name type="scientific">Fenollaria massiliensis</name>
    <dbReference type="NCBI Taxonomy" id="938288"/>
    <lineage>
        <taxon>Bacteria</taxon>
        <taxon>Bacillati</taxon>
        <taxon>Bacillota</taxon>
        <taxon>Clostridia</taxon>
        <taxon>Eubacteriales</taxon>
        <taxon>Fenollaria</taxon>
    </lineage>
</organism>
<protein>
    <recommendedName>
        <fullName evidence="2">Anti-sigma factor antagonist</fullName>
    </recommendedName>
</protein>
<evidence type="ECO:0000256" key="1">
    <source>
        <dbReference type="ARBA" id="ARBA00009013"/>
    </source>
</evidence>
<evidence type="ECO:0000313" key="5">
    <source>
        <dbReference type="Proteomes" id="UP000831151"/>
    </source>
</evidence>
<proteinExistence type="inferred from homology"/>
<dbReference type="PANTHER" id="PTHR33495">
    <property type="entry name" value="ANTI-SIGMA FACTOR ANTAGONIST TM_1081-RELATED-RELATED"/>
    <property type="match status" value="1"/>
</dbReference>
<sequence>MFDLNLIDEEGHYLIELIGDLDIYNNKKFKEKLADIYEDLDKDIVVDCAKLEYIDSTGLGSFISLLKLTRDEEKEITVKNLKKNIKKVFKITDLDKLFNIGDEE</sequence>
<name>A0A9E7DJJ1_9FIRM</name>
<comment type="similarity">
    <text evidence="1 2">Belongs to the anti-sigma-factor antagonist family.</text>
</comment>
<dbReference type="NCBIfam" id="TIGR00377">
    <property type="entry name" value="ant_ant_sig"/>
    <property type="match status" value="1"/>
</dbReference>
<dbReference type="Proteomes" id="UP000831151">
    <property type="component" value="Chromosome"/>
</dbReference>
<dbReference type="EMBL" id="CP096649">
    <property type="protein sequence ID" value="UQK59098.1"/>
    <property type="molecule type" value="Genomic_DNA"/>
</dbReference>
<dbReference type="Gene3D" id="3.30.750.24">
    <property type="entry name" value="STAS domain"/>
    <property type="match status" value="1"/>
</dbReference>
<dbReference type="InterPro" id="IPR003658">
    <property type="entry name" value="Anti-sigma_ant"/>
</dbReference>
<evidence type="ECO:0000259" key="3">
    <source>
        <dbReference type="PROSITE" id="PS50801"/>
    </source>
</evidence>
<gene>
    <name evidence="4" type="ORF">M1R53_00035</name>
</gene>
<feature type="domain" description="STAS" evidence="3">
    <location>
        <begin position="2"/>
        <end position="104"/>
    </location>
</feature>
<dbReference type="InterPro" id="IPR002645">
    <property type="entry name" value="STAS_dom"/>
</dbReference>
<dbReference type="Pfam" id="PF01740">
    <property type="entry name" value="STAS"/>
    <property type="match status" value="1"/>
</dbReference>
<evidence type="ECO:0000313" key="4">
    <source>
        <dbReference type="EMBL" id="UQK59098.1"/>
    </source>
</evidence>
<dbReference type="RefSeq" id="WP_249242615.1">
    <property type="nucleotide sequence ID" value="NZ_CP096649.1"/>
</dbReference>
<dbReference type="PROSITE" id="PS50801">
    <property type="entry name" value="STAS"/>
    <property type="match status" value="1"/>
</dbReference>